<sequence length="275" mass="29515">MPTDGRIMRTPGNERQRMSPSRPPTTTVGAGQARIVAVNAAEPMSGRCRTVQQWRVQDVMSTNVVTAELGASIGELAGLLTRERISAVPIVADDGQVVGIVSEVDLMARIPGTGTSARSVSGTTDAAAVMSRLVHTAAPDELLSAAARRMGKHKVRRLPVTDETGRMVGVVSRADLMRHYTRSDDAIRHDVMHHVLLHTLWIDPRQVHAGVDAGVVTLTGEIGRRSPAAIAARLSAGVPGVLHVVNNIAYSFDDTTLLRSRISHTHPFSAEPFRP</sequence>
<proteinExistence type="predicted"/>
<dbReference type="RefSeq" id="WP_106131456.1">
    <property type="nucleotide sequence ID" value="NZ_PVZG01000048.1"/>
</dbReference>
<keyword evidence="7" id="KW-1185">Reference proteome</keyword>
<feature type="domain" description="CBS" evidence="5">
    <location>
        <begin position="60"/>
        <end position="118"/>
    </location>
</feature>
<accession>A0A2T0R9B4</accession>
<organism evidence="6 7">
    <name type="scientific">Pseudosporangium ferrugineum</name>
    <dbReference type="NCBI Taxonomy" id="439699"/>
    <lineage>
        <taxon>Bacteria</taxon>
        <taxon>Bacillati</taxon>
        <taxon>Actinomycetota</taxon>
        <taxon>Actinomycetes</taxon>
        <taxon>Micromonosporales</taxon>
        <taxon>Micromonosporaceae</taxon>
        <taxon>Pseudosporangium</taxon>
    </lineage>
</organism>
<name>A0A2T0R9B4_9ACTN</name>
<evidence type="ECO:0000256" key="1">
    <source>
        <dbReference type="ARBA" id="ARBA00023122"/>
    </source>
</evidence>
<feature type="region of interest" description="Disordered" evidence="3">
    <location>
        <begin position="1"/>
        <end position="28"/>
    </location>
</feature>
<gene>
    <name evidence="6" type="ORF">CLV70_14815</name>
</gene>
<evidence type="ECO:0000259" key="5">
    <source>
        <dbReference type="PROSITE" id="PS51371"/>
    </source>
</evidence>
<reference evidence="6 7" key="1">
    <citation type="submission" date="2018-03" db="EMBL/GenBank/DDBJ databases">
        <title>Genomic Encyclopedia of Archaeal and Bacterial Type Strains, Phase II (KMG-II): from individual species to whole genera.</title>
        <authorList>
            <person name="Goeker M."/>
        </authorList>
    </citation>
    <scope>NUCLEOTIDE SEQUENCE [LARGE SCALE GENOMIC DNA]</scope>
    <source>
        <strain evidence="6 7">DSM 45348</strain>
    </source>
</reference>
<dbReference type="Pfam" id="PF00571">
    <property type="entry name" value="CBS"/>
    <property type="match status" value="2"/>
</dbReference>
<dbReference type="Gene3D" id="3.10.580.10">
    <property type="entry name" value="CBS-domain"/>
    <property type="match status" value="2"/>
</dbReference>
<dbReference type="PROSITE" id="PS51371">
    <property type="entry name" value="CBS"/>
    <property type="match status" value="2"/>
</dbReference>
<dbReference type="InterPro" id="IPR000644">
    <property type="entry name" value="CBS_dom"/>
</dbReference>
<dbReference type="Gene3D" id="3.30.1340.30">
    <property type="match status" value="1"/>
</dbReference>
<dbReference type="InterPro" id="IPR046342">
    <property type="entry name" value="CBS_dom_sf"/>
</dbReference>
<dbReference type="EMBL" id="PVZG01000048">
    <property type="protein sequence ID" value="PRY17747.1"/>
    <property type="molecule type" value="Genomic_DNA"/>
</dbReference>
<dbReference type="Proteomes" id="UP000239209">
    <property type="component" value="Unassembled WGS sequence"/>
</dbReference>
<evidence type="ECO:0000259" key="4">
    <source>
        <dbReference type="PROSITE" id="PS50914"/>
    </source>
</evidence>
<dbReference type="SUPFAM" id="SSF54631">
    <property type="entry name" value="CBS-domain pair"/>
    <property type="match status" value="1"/>
</dbReference>
<dbReference type="PANTHER" id="PTHR43080">
    <property type="entry name" value="CBS DOMAIN-CONTAINING PROTEIN CBSX3, MITOCHONDRIAL"/>
    <property type="match status" value="1"/>
</dbReference>
<dbReference type="InterPro" id="IPR051257">
    <property type="entry name" value="Diverse_CBS-Domain"/>
</dbReference>
<feature type="domain" description="CBS" evidence="5">
    <location>
        <begin position="130"/>
        <end position="186"/>
    </location>
</feature>
<dbReference type="PANTHER" id="PTHR43080:SF29">
    <property type="entry name" value="OS02G0818000 PROTEIN"/>
    <property type="match status" value="1"/>
</dbReference>
<comment type="caution">
    <text evidence="6">The sequence shown here is derived from an EMBL/GenBank/DDBJ whole genome shotgun (WGS) entry which is preliminary data.</text>
</comment>
<dbReference type="AlphaFoldDB" id="A0A2T0R9B4"/>
<dbReference type="PROSITE" id="PS50914">
    <property type="entry name" value="BON"/>
    <property type="match status" value="1"/>
</dbReference>
<dbReference type="InterPro" id="IPR007055">
    <property type="entry name" value="BON_dom"/>
</dbReference>
<keyword evidence="1 2" id="KW-0129">CBS domain</keyword>
<dbReference type="SMART" id="SM00116">
    <property type="entry name" value="CBS"/>
    <property type="match status" value="2"/>
</dbReference>
<evidence type="ECO:0000256" key="2">
    <source>
        <dbReference type="PROSITE-ProRule" id="PRU00703"/>
    </source>
</evidence>
<protein>
    <submittedName>
        <fullName evidence="6">CBS domain-containing protein</fullName>
    </submittedName>
</protein>
<dbReference type="Pfam" id="PF04972">
    <property type="entry name" value="BON"/>
    <property type="match status" value="1"/>
</dbReference>
<dbReference type="OrthoDB" id="2111978at2"/>
<feature type="domain" description="BON" evidence="4">
    <location>
        <begin position="184"/>
        <end position="252"/>
    </location>
</feature>
<evidence type="ECO:0000313" key="7">
    <source>
        <dbReference type="Proteomes" id="UP000239209"/>
    </source>
</evidence>
<evidence type="ECO:0000256" key="3">
    <source>
        <dbReference type="SAM" id="MobiDB-lite"/>
    </source>
</evidence>
<evidence type="ECO:0000313" key="6">
    <source>
        <dbReference type="EMBL" id="PRY17747.1"/>
    </source>
</evidence>